<dbReference type="GO" id="GO:0140326">
    <property type="term" value="F:ATPase-coupled intramembrane lipid transporter activity"/>
    <property type="evidence" value="ECO:0007669"/>
    <property type="project" value="TreeGrafter"/>
</dbReference>
<dbReference type="GO" id="GO:0046872">
    <property type="term" value="F:metal ion binding"/>
    <property type="evidence" value="ECO:0007669"/>
    <property type="project" value="UniProtKB-KW"/>
</dbReference>
<proteinExistence type="predicted"/>
<dbReference type="AlphaFoldDB" id="A0A0M3KG43"/>
<dbReference type="Gene3D" id="3.40.50.1000">
    <property type="entry name" value="HAD superfamily/HAD-like"/>
    <property type="match status" value="1"/>
</dbReference>
<dbReference type="InterPro" id="IPR001757">
    <property type="entry name" value="P_typ_ATPase"/>
</dbReference>
<keyword evidence="2" id="KW-0479">Metal-binding</keyword>
<accession>A0A0M3KG43</accession>
<dbReference type="GO" id="GO:0005524">
    <property type="term" value="F:ATP binding"/>
    <property type="evidence" value="ECO:0007669"/>
    <property type="project" value="InterPro"/>
</dbReference>
<dbReference type="InterPro" id="IPR032630">
    <property type="entry name" value="P_typ_ATPase_c"/>
</dbReference>
<protein>
    <submittedName>
        <fullName evidence="5">PhoLip_ATPase_C domain-containing protein</fullName>
    </submittedName>
</protein>
<evidence type="ECO:0000256" key="3">
    <source>
        <dbReference type="ARBA" id="ARBA00022842"/>
    </source>
</evidence>
<dbReference type="WBParaSite" id="ASIM_0001995501-mRNA-1">
    <property type="protein sequence ID" value="ASIM_0001995501-mRNA-1"/>
    <property type="gene ID" value="ASIM_0001995501"/>
</dbReference>
<comment type="subcellular location">
    <subcellularLocation>
        <location evidence="1">Membrane</location>
        <topology evidence="1">Multi-pass membrane protein</topology>
    </subcellularLocation>
</comment>
<dbReference type="PANTHER" id="PTHR24092">
    <property type="entry name" value="PROBABLE PHOSPHOLIPID-TRANSPORTING ATPASE"/>
    <property type="match status" value="1"/>
</dbReference>
<dbReference type="GO" id="GO:0005886">
    <property type="term" value="C:plasma membrane"/>
    <property type="evidence" value="ECO:0007669"/>
    <property type="project" value="TreeGrafter"/>
</dbReference>
<dbReference type="GO" id="GO:0045332">
    <property type="term" value="P:phospholipid translocation"/>
    <property type="evidence" value="ECO:0007669"/>
    <property type="project" value="TreeGrafter"/>
</dbReference>
<sequence length="100" mass="11429">LCYRMTPSNKAEIVKLVKKSLKGKVLAIGDGANDVPMIQCADNESCSLLIQMFKAVMASDFAIARFRFLRTLLMVHGHWCYDRLARTFLYFLYKNAVMSE</sequence>
<dbReference type="SUPFAM" id="SSF56784">
    <property type="entry name" value="HAD-like"/>
    <property type="match status" value="1"/>
</dbReference>
<feature type="domain" description="P-type ATPase C-terminal" evidence="4">
    <location>
        <begin position="56"/>
        <end position="98"/>
    </location>
</feature>
<evidence type="ECO:0000313" key="5">
    <source>
        <dbReference type="WBParaSite" id="ASIM_0001995501-mRNA-1"/>
    </source>
</evidence>
<evidence type="ECO:0000259" key="4">
    <source>
        <dbReference type="Pfam" id="PF16212"/>
    </source>
</evidence>
<dbReference type="PANTHER" id="PTHR24092:SF215">
    <property type="entry name" value="PHOSPHOLIPID-TRANSPORTING ATPASE"/>
    <property type="match status" value="1"/>
</dbReference>
<dbReference type="Pfam" id="PF16212">
    <property type="entry name" value="PhoLip_ATPase_C"/>
    <property type="match status" value="1"/>
</dbReference>
<keyword evidence="3" id="KW-0460">Magnesium</keyword>
<organism evidence="5">
    <name type="scientific">Anisakis simplex</name>
    <name type="common">Herring worm</name>
    <dbReference type="NCBI Taxonomy" id="6269"/>
    <lineage>
        <taxon>Eukaryota</taxon>
        <taxon>Metazoa</taxon>
        <taxon>Ecdysozoa</taxon>
        <taxon>Nematoda</taxon>
        <taxon>Chromadorea</taxon>
        <taxon>Rhabditida</taxon>
        <taxon>Spirurina</taxon>
        <taxon>Ascaridomorpha</taxon>
        <taxon>Ascaridoidea</taxon>
        <taxon>Anisakidae</taxon>
        <taxon>Anisakis</taxon>
        <taxon>Anisakis simplex complex</taxon>
    </lineage>
</organism>
<evidence type="ECO:0000256" key="2">
    <source>
        <dbReference type="ARBA" id="ARBA00022723"/>
    </source>
</evidence>
<evidence type="ECO:0000256" key="1">
    <source>
        <dbReference type="ARBA" id="ARBA00004141"/>
    </source>
</evidence>
<dbReference type="GO" id="GO:0016887">
    <property type="term" value="F:ATP hydrolysis activity"/>
    <property type="evidence" value="ECO:0007669"/>
    <property type="project" value="InterPro"/>
</dbReference>
<dbReference type="NCBIfam" id="TIGR01494">
    <property type="entry name" value="ATPase_P-type"/>
    <property type="match status" value="1"/>
</dbReference>
<reference evidence="5" key="1">
    <citation type="submission" date="2017-02" db="UniProtKB">
        <authorList>
            <consortium name="WormBaseParasite"/>
        </authorList>
    </citation>
    <scope>IDENTIFICATION</scope>
</reference>
<dbReference type="InterPro" id="IPR023214">
    <property type="entry name" value="HAD_sf"/>
</dbReference>
<name>A0A0M3KG43_ANISI</name>
<dbReference type="InterPro" id="IPR036412">
    <property type="entry name" value="HAD-like_sf"/>
</dbReference>